<evidence type="ECO:0000256" key="2">
    <source>
        <dbReference type="SAM" id="Phobius"/>
    </source>
</evidence>
<gene>
    <name evidence="3" type="ORF">B0A89_07295</name>
</gene>
<evidence type="ECO:0000313" key="3">
    <source>
        <dbReference type="EMBL" id="ARJ69459.1"/>
    </source>
</evidence>
<dbReference type="AlphaFoldDB" id="A0A1W6CXE7"/>
<keyword evidence="2" id="KW-0472">Membrane</keyword>
<keyword evidence="4" id="KW-1185">Reference proteome</keyword>
<feature type="transmembrane region" description="Helical" evidence="2">
    <location>
        <begin position="55"/>
        <end position="79"/>
    </location>
</feature>
<name>A0A1W6CXE7_9RHOB</name>
<proteinExistence type="predicted"/>
<dbReference type="Proteomes" id="UP000193017">
    <property type="component" value="Chromosome"/>
</dbReference>
<feature type="region of interest" description="Disordered" evidence="1">
    <location>
        <begin position="122"/>
        <end position="151"/>
    </location>
</feature>
<dbReference type="STRING" id="1945662.B0A89_07295"/>
<evidence type="ECO:0000256" key="1">
    <source>
        <dbReference type="SAM" id="MobiDB-lite"/>
    </source>
</evidence>
<evidence type="ECO:0000313" key="4">
    <source>
        <dbReference type="Proteomes" id="UP000193017"/>
    </source>
</evidence>
<protein>
    <submittedName>
        <fullName evidence="3">Uncharacterized protein</fullName>
    </submittedName>
</protein>
<dbReference type="KEGG" id="pcon:B0A89_07295"/>
<dbReference type="EMBL" id="CP020612">
    <property type="protein sequence ID" value="ARJ69459.1"/>
    <property type="molecule type" value="Genomic_DNA"/>
</dbReference>
<feature type="transmembrane region" description="Helical" evidence="2">
    <location>
        <begin position="21"/>
        <end position="43"/>
    </location>
</feature>
<accession>A0A1W6CXE7</accession>
<keyword evidence="2" id="KW-0812">Transmembrane</keyword>
<organism evidence="3 4">
    <name type="scientific">Paracoccus contaminans</name>
    <dbReference type="NCBI Taxonomy" id="1945662"/>
    <lineage>
        <taxon>Bacteria</taxon>
        <taxon>Pseudomonadati</taxon>
        <taxon>Pseudomonadota</taxon>
        <taxon>Alphaproteobacteria</taxon>
        <taxon>Rhodobacterales</taxon>
        <taxon>Paracoccaceae</taxon>
        <taxon>Paracoccus</taxon>
    </lineage>
</organism>
<reference evidence="3 4" key="1">
    <citation type="submission" date="2017-03" db="EMBL/GenBank/DDBJ databases">
        <title>Genome sequence of Paracoccus contaminans isolated from a water microcosm.</title>
        <authorList>
            <person name="Aurass P."/>
            <person name="Karste S."/>
            <person name="Trost E."/>
            <person name="Glaeser S.P."/>
            <person name="Kaempfer P."/>
            <person name="Flieger A."/>
        </authorList>
    </citation>
    <scope>NUCLEOTIDE SEQUENCE [LARGE SCALE GENOMIC DNA]</scope>
    <source>
        <strain evidence="4">RKI 16-01929T\LMG 29738T\CCM 8701T\CIP 111112T</strain>
    </source>
</reference>
<dbReference type="RefSeq" id="WP_085377580.1">
    <property type="nucleotide sequence ID" value="NZ_CP020612.1"/>
</dbReference>
<sequence length="310" mass="32952">MNEAIARLRSRLAGRRGGDRASIAGAAATLAWVLLVLLFWLAGPSDGSASGLGRLAALVGVVLPLVLIWTAVGLARMLADLRAEAAMLRARMEALRPDERAAADRDAALPAAPGRTALAALRPAPRPARPEQKQAGLRQGEPRQSDLPLDPPEAVRISPDELVAAFDFPDGPDDHAAIAALRKALADPETARCIRAAQDVITLLAGHGVYMDDLPDSRADAQGWRRFLEGQRSGAQALGDIGDPAALDTAAMLMREDEVFRDAGHHFLRQYDRTLSRAAADMNDPTLAAAVDSRSGRAFRLLAQVTGMFG</sequence>
<keyword evidence="2" id="KW-1133">Transmembrane helix</keyword>
<dbReference type="OrthoDB" id="7833467at2"/>